<name>A0A0F9QE73_9ZZZZ</name>
<gene>
    <name evidence="2" type="ORF">LCGC14_1025370</name>
</gene>
<evidence type="ECO:0000256" key="1">
    <source>
        <dbReference type="SAM" id="MobiDB-lite"/>
    </source>
</evidence>
<sequence>MVLPGLRQTSDGGPAAPPYSASSYTWDISTLIFKGKFTLKVPESHEGNKYQGQDIITRINAVDVEVREIHYNALDDLLLVDIKEVDHAEFGKSYDFIFLDENRYIQVRFSSGSLATSMLIRMENILIDKPLNIELYFFEKDGDKKEKTTLNLFQNGEKLKRLYTKEDPGELPPPEDIELNGKPTLDWSASMRYWSLLIADLRTKLPGVHSEAAEVAQEQDRGVPEETTEQPATIEPEILPPSQEEEGDDLPF</sequence>
<protein>
    <submittedName>
        <fullName evidence="2">Uncharacterized protein</fullName>
    </submittedName>
</protein>
<organism evidence="2">
    <name type="scientific">marine sediment metagenome</name>
    <dbReference type="NCBI Taxonomy" id="412755"/>
    <lineage>
        <taxon>unclassified sequences</taxon>
        <taxon>metagenomes</taxon>
        <taxon>ecological metagenomes</taxon>
    </lineage>
</organism>
<dbReference type="AlphaFoldDB" id="A0A0F9QE73"/>
<dbReference type="EMBL" id="LAZR01004123">
    <property type="protein sequence ID" value="KKN11546.1"/>
    <property type="molecule type" value="Genomic_DNA"/>
</dbReference>
<reference evidence="2" key="1">
    <citation type="journal article" date="2015" name="Nature">
        <title>Complex archaea that bridge the gap between prokaryotes and eukaryotes.</title>
        <authorList>
            <person name="Spang A."/>
            <person name="Saw J.H."/>
            <person name="Jorgensen S.L."/>
            <person name="Zaremba-Niedzwiedzka K."/>
            <person name="Martijn J."/>
            <person name="Lind A.E."/>
            <person name="van Eijk R."/>
            <person name="Schleper C."/>
            <person name="Guy L."/>
            <person name="Ettema T.J."/>
        </authorList>
    </citation>
    <scope>NUCLEOTIDE SEQUENCE</scope>
</reference>
<evidence type="ECO:0000313" key="2">
    <source>
        <dbReference type="EMBL" id="KKN11546.1"/>
    </source>
</evidence>
<feature type="region of interest" description="Disordered" evidence="1">
    <location>
        <begin position="210"/>
        <end position="252"/>
    </location>
</feature>
<accession>A0A0F9QE73</accession>
<comment type="caution">
    <text evidence="2">The sequence shown here is derived from an EMBL/GenBank/DDBJ whole genome shotgun (WGS) entry which is preliminary data.</text>
</comment>
<feature type="compositionally biased region" description="Acidic residues" evidence="1">
    <location>
        <begin position="243"/>
        <end position="252"/>
    </location>
</feature>
<proteinExistence type="predicted"/>